<reference evidence="2 3" key="1">
    <citation type="submission" date="2019-03" db="EMBL/GenBank/DDBJ databases">
        <title>Genomic Encyclopedia of Type Strains, Phase IV (KMG-IV): sequencing the most valuable type-strain genomes for metagenomic binning, comparative biology and taxonomic classification.</title>
        <authorList>
            <person name="Goeker M."/>
        </authorList>
    </citation>
    <scope>NUCLEOTIDE SEQUENCE [LARGE SCALE GENOMIC DNA]</scope>
    <source>
        <strain evidence="2 3">DSM 17974</strain>
    </source>
</reference>
<gene>
    <name evidence="2" type="ORF">C7445_101145</name>
</gene>
<evidence type="ECO:0000313" key="2">
    <source>
        <dbReference type="EMBL" id="TDY51150.1"/>
    </source>
</evidence>
<evidence type="ECO:0008006" key="4">
    <source>
        <dbReference type="Google" id="ProtNLM"/>
    </source>
</evidence>
<dbReference type="RefSeq" id="WP_134158131.1">
    <property type="nucleotide sequence ID" value="NZ_BSUS01000001.1"/>
</dbReference>
<feature type="transmembrane region" description="Helical" evidence="1">
    <location>
        <begin position="50"/>
        <end position="68"/>
    </location>
</feature>
<dbReference type="OrthoDB" id="9814919at2"/>
<dbReference type="AlphaFoldDB" id="A0A4R8LTU1"/>
<dbReference type="EMBL" id="SORF01000001">
    <property type="protein sequence ID" value="TDY51150.1"/>
    <property type="molecule type" value="Genomic_DNA"/>
</dbReference>
<keyword evidence="3" id="KW-1185">Reference proteome</keyword>
<accession>A0A4R8LTU1</accession>
<keyword evidence="1" id="KW-0472">Membrane</keyword>
<feature type="transmembrane region" description="Helical" evidence="1">
    <location>
        <begin position="139"/>
        <end position="162"/>
    </location>
</feature>
<name>A0A4R8LTU1_9BACL</name>
<dbReference type="Proteomes" id="UP000294581">
    <property type="component" value="Unassembled WGS sequence"/>
</dbReference>
<evidence type="ECO:0000313" key="3">
    <source>
        <dbReference type="Proteomes" id="UP000294581"/>
    </source>
</evidence>
<keyword evidence="1" id="KW-1133">Transmembrane helix</keyword>
<organism evidence="2 3">
    <name type="scientific">Alicyclobacillus sacchari</name>
    <dbReference type="NCBI Taxonomy" id="392010"/>
    <lineage>
        <taxon>Bacteria</taxon>
        <taxon>Bacillati</taxon>
        <taxon>Bacillota</taxon>
        <taxon>Bacilli</taxon>
        <taxon>Bacillales</taxon>
        <taxon>Alicyclobacillaceae</taxon>
        <taxon>Alicyclobacillus</taxon>
    </lineage>
</organism>
<evidence type="ECO:0000256" key="1">
    <source>
        <dbReference type="SAM" id="Phobius"/>
    </source>
</evidence>
<sequence>MLNLWNPEHVSLAIGLITACLLGLIHGITPDEHTWPITFSYSIGSYSSKGGMLAGFFFSLGFTLQRAIGSELSYFALTGFLMHVFVENIVYIIVGLVMACSGWYILMRGHSIHLIPWVDKWVPHLPHDRNVDAPVPLRLAFVHGVIAGWGTGAFATILYTVIAPTMPSPWLGFVPGVLFGMGTLLMQVAIGATFGWWLQRRQISSEGKAFIGRYVSGNTLLYGGSLFVVAGSLALIAPSLAEWSINTGVHVHNLDAINLGLVLVVAVVGGVGGVSMWRAMQIVTKGRHVTREYTGKHVG</sequence>
<protein>
    <recommendedName>
        <fullName evidence="4">Urease accessory protein UreH-like transmembrane domain-containing protein</fullName>
    </recommendedName>
</protein>
<keyword evidence="1" id="KW-0812">Transmembrane</keyword>
<feature type="transmembrane region" description="Helical" evidence="1">
    <location>
        <begin position="257"/>
        <end position="277"/>
    </location>
</feature>
<comment type="caution">
    <text evidence="2">The sequence shown here is derived from an EMBL/GenBank/DDBJ whole genome shotgun (WGS) entry which is preliminary data.</text>
</comment>
<feature type="transmembrane region" description="Helical" evidence="1">
    <location>
        <begin position="219"/>
        <end position="237"/>
    </location>
</feature>
<feature type="transmembrane region" description="Helical" evidence="1">
    <location>
        <begin position="88"/>
        <end position="106"/>
    </location>
</feature>
<proteinExistence type="predicted"/>
<feature type="transmembrane region" description="Helical" evidence="1">
    <location>
        <begin position="12"/>
        <end position="29"/>
    </location>
</feature>
<feature type="transmembrane region" description="Helical" evidence="1">
    <location>
        <begin position="174"/>
        <end position="198"/>
    </location>
</feature>